<keyword evidence="5 7" id="KW-0378">Hydrolase</keyword>
<dbReference type="FunCoup" id="A0LM47">
    <property type="interactions" value="54"/>
</dbReference>
<dbReference type="InterPro" id="IPR026843">
    <property type="entry name" value="SbcD_C"/>
</dbReference>
<dbReference type="Gene3D" id="3.60.21.10">
    <property type="match status" value="1"/>
</dbReference>
<dbReference type="GO" id="GO:0004519">
    <property type="term" value="F:endonuclease activity"/>
    <property type="evidence" value="ECO:0007669"/>
    <property type="project" value="UniProtKB-KW"/>
</dbReference>
<feature type="domain" description="Calcineurin-like phosphoesterase" evidence="8">
    <location>
        <begin position="1"/>
        <end position="94"/>
    </location>
</feature>
<proteinExistence type="inferred from homology"/>
<dbReference type="PANTHER" id="PTHR30337">
    <property type="entry name" value="COMPONENT OF ATP-DEPENDENT DSDNA EXONUCLEASE"/>
    <property type="match status" value="1"/>
</dbReference>
<evidence type="ECO:0000259" key="9">
    <source>
        <dbReference type="Pfam" id="PF12320"/>
    </source>
</evidence>
<dbReference type="STRING" id="335543.Sfum_2821"/>
<keyword evidence="6 7" id="KW-0269">Exonuclease</keyword>
<accession>A0LM47</accession>
<dbReference type="GO" id="GO:0006260">
    <property type="term" value="P:DNA replication"/>
    <property type="evidence" value="ECO:0007669"/>
    <property type="project" value="UniProtKB-KW"/>
</dbReference>
<dbReference type="CDD" id="cd00840">
    <property type="entry name" value="MPP_Mre11_N"/>
    <property type="match status" value="1"/>
</dbReference>
<dbReference type="KEGG" id="sfu:Sfum_2821"/>
<comment type="similarity">
    <text evidence="1 7">Belongs to the SbcD family.</text>
</comment>
<dbReference type="InterPro" id="IPR041796">
    <property type="entry name" value="Mre11_N"/>
</dbReference>
<evidence type="ECO:0000259" key="8">
    <source>
        <dbReference type="Pfam" id="PF00149"/>
    </source>
</evidence>
<dbReference type="InterPro" id="IPR004593">
    <property type="entry name" value="SbcD"/>
</dbReference>
<dbReference type="eggNOG" id="COG0420">
    <property type="taxonomic scope" value="Bacteria"/>
</dbReference>
<evidence type="ECO:0000256" key="7">
    <source>
        <dbReference type="RuleBase" id="RU363069"/>
    </source>
</evidence>
<protein>
    <recommendedName>
        <fullName evidence="3 7">Nuclease SbcCD subunit D</fullName>
    </recommendedName>
</protein>
<dbReference type="Proteomes" id="UP000001784">
    <property type="component" value="Chromosome"/>
</dbReference>
<evidence type="ECO:0000313" key="10">
    <source>
        <dbReference type="EMBL" id="ABK18499.1"/>
    </source>
</evidence>
<keyword evidence="7" id="KW-0233">DNA recombination</keyword>
<evidence type="ECO:0000256" key="6">
    <source>
        <dbReference type="ARBA" id="ARBA00022839"/>
    </source>
</evidence>
<dbReference type="InterPro" id="IPR004843">
    <property type="entry name" value="Calcineurin-like_PHP"/>
</dbReference>
<organism evidence="10 11">
    <name type="scientific">Syntrophobacter fumaroxidans (strain DSM 10017 / MPOB)</name>
    <dbReference type="NCBI Taxonomy" id="335543"/>
    <lineage>
        <taxon>Bacteria</taxon>
        <taxon>Pseudomonadati</taxon>
        <taxon>Thermodesulfobacteriota</taxon>
        <taxon>Syntrophobacteria</taxon>
        <taxon>Syntrophobacterales</taxon>
        <taxon>Syntrophobacteraceae</taxon>
        <taxon>Syntrophobacter</taxon>
    </lineage>
</organism>
<dbReference type="RefSeq" id="WP_011699666.1">
    <property type="nucleotide sequence ID" value="NC_008554.1"/>
</dbReference>
<dbReference type="HOGENOM" id="CLU_038045_0_1_7"/>
<evidence type="ECO:0000256" key="3">
    <source>
        <dbReference type="ARBA" id="ARBA00013365"/>
    </source>
</evidence>
<comment type="function">
    <text evidence="7">SbcCD cleaves DNA hairpin structures. These structures can inhibit DNA replication and are intermediates in certain DNA recombination reactions. The complex acts as a 3'-&gt;5' double strand exonuclease that can open hairpins. It also has a 5' single-strand endonuclease activity.</text>
</comment>
<dbReference type="SUPFAM" id="SSF56300">
    <property type="entry name" value="Metallo-dependent phosphatases"/>
    <property type="match status" value="1"/>
</dbReference>
<dbReference type="GO" id="GO:0006310">
    <property type="term" value="P:DNA recombination"/>
    <property type="evidence" value="ECO:0007669"/>
    <property type="project" value="UniProtKB-KW"/>
</dbReference>
<dbReference type="Pfam" id="PF00149">
    <property type="entry name" value="Metallophos"/>
    <property type="match status" value="1"/>
</dbReference>
<dbReference type="GO" id="GO:0008408">
    <property type="term" value="F:3'-5' exonuclease activity"/>
    <property type="evidence" value="ECO:0007669"/>
    <property type="project" value="InterPro"/>
</dbReference>
<keyword evidence="7" id="KW-0255">Endonuclease</keyword>
<keyword evidence="7" id="KW-0235">DNA replication</keyword>
<dbReference type="InterPro" id="IPR050535">
    <property type="entry name" value="DNA_Repair-Maintenance_Comp"/>
</dbReference>
<dbReference type="InParanoid" id="A0LM47"/>
<sequence length="383" mass="41545">MRILHTADWHLGRIFHGVHLTADQAFVLDRLVRLASESKPDVVLVSGDVYDRAVPPPDAVALLDDTLSRLVLGLRIPVILIAGNHDSPERLSFGSKVLAAQCLHLAGTPAPDATPVVIDDRHGPVSFCSLPYAEPALVRERLDRKDVVDHDSAMAAQIESARRRLPAGSRAVLVAHAFVAGGIESESERSLSVGGAAAVGVEHFEGFHYAALGHLHRPQRAGADHVQYAGSLLCYSFAEAGQTKSVNLVELDAAGRCAVERIPLAPSHEVRCIRGAFRELLAGPRAAESREDYIMAVLTDKEPILDAHGRLSEIYPNLLHIERSHLAAAGETGGAARDHRRLSDLELFRAFFSQVTGDELTPEQAEAYAEIVENLRRAEREAD</sequence>
<evidence type="ECO:0000256" key="2">
    <source>
        <dbReference type="ARBA" id="ARBA00011322"/>
    </source>
</evidence>
<dbReference type="NCBIfam" id="TIGR00619">
    <property type="entry name" value="sbcd"/>
    <property type="match status" value="1"/>
</dbReference>
<gene>
    <name evidence="7" type="primary">sbcD</name>
    <name evidence="10" type="ordered locus">Sfum_2821</name>
</gene>
<feature type="domain" description="Nuclease SbcCD subunit D C-terminal" evidence="9">
    <location>
        <begin position="268"/>
        <end position="355"/>
    </location>
</feature>
<dbReference type="EMBL" id="CP000478">
    <property type="protein sequence ID" value="ABK18499.1"/>
    <property type="molecule type" value="Genomic_DNA"/>
</dbReference>
<evidence type="ECO:0000256" key="4">
    <source>
        <dbReference type="ARBA" id="ARBA00022722"/>
    </source>
</evidence>
<name>A0LM47_SYNFM</name>
<dbReference type="PANTHER" id="PTHR30337:SF0">
    <property type="entry name" value="NUCLEASE SBCCD SUBUNIT D"/>
    <property type="match status" value="1"/>
</dbReference>
<dbReference type="Pfam" id="PF12320">
    <property type="entry name" value="SbcD_C"/>
    <property type="match status" value="1"/>
</dbReference>
<dbReference type="OrthoDB" id="9773856at2"/>
<evidence type="ECO:0000256" key="1">
    <source>
        <dbReference type="ARBA" id="ARBA00010555"/>
    </source>
</evidence>
<dbReference type="AlphaFoldDB" id="A0LM47"/>
<reference evidence="10 11" key="1">
    <citation type="submission" date="2006-10" db="EMBL/GenBank/DDBJ databases">
        <title>Complete sequence of Syntrophobacter fumaroxidans MPOB.</title>
        <authorList>
            <consortium name="US DOE Joint Genome Institute"/>
            <person name="Copeland A."/>
            <person name="Lucas S."/>
            <person name="Lapidus A."/>
            <person name="Barry K."/>
            <person name="Detter J.C."/>
            <person name="Glavina del Rio T."/>
            <person name="Hammon N."/>
            <person name="Israni S."/>
            <person name="Pitluck S."/>
            <person name="Goltsman E.G."/>
            <person name="Martinez M."/>
            <person name="Schmutz J."/>
            <person name="Larimer F."/>
            <person name="Land M."/>
            <person name="Hauser L."/>
            <person name="Kyrpides N."/>
            <person name="Kim E."/>
            <person name="Boone D.R."/>
            <person name="Brockman F."/>
            <person name="Culley D."/>
            <person name="Ferry J."/>
            <person name="Gunsalus R."/>
            <person name="McInerney M.J."/>
            <person name="Morrison M."/>
            <person name="Plugge C."/>
            <person name="Rohlin L."/>
            <person name="Scholten J."/>
            <person name="Sieber J."/>
            <person name="Stams A.J.M."/>
            <person name="Worm P."/>
            <person name="Henstra A.M."/>
            <person name="Richardson P."/>
        </authorList>
    </citation>
    <scope>NUCLEOTIDE SEQUENCE [LARGE SCALE GENOMIC DNA]</scope>
    <source>
        <strain evidence="11">DSM 10017 / MPOB</strain>
    </source>
</reference>
<dbReference type="InterPro" id="IPR029052">
    <property type="entry name" value="Metallo-depent_PP-like"/>
</dbReference>
<keyword evidence="4 7" id="KW-0540">Nuclease</keyword>
<evidence type="ECO:0000313" key="11">
    <source>
        <dbReference type="Proteomes" id="UP000001784"/>
    </source>
</evidence>
<comment type="subunit">
    <text evidence="2 7">Heterodimer of SbcC and SbcD.</text>
</comment>
<evidence type="ECO:0000256" key="5">
    <source>
        <dbReference type="ARBA" id="ARBA00022801"/>
    </source>
</evidence>
<keyword evidence="11" id="KW-1185">Reference proteome</keyword>